<organism evidence="1 2">
    <name type="scientific">Reticulibacter mediterranei</name>
    <dbReference type="NCBI Taxonomy" id="2778369"/>
    <lineage>
        <taxon>Bacteria</taxon>
        <taxon>Bacillati</taxon>
        <taxon>Chloroflexota</taxon>
        <taxon>Ktedonobacteria</taxon>
        <taxon>Ktedonobacterales</taxon>
        <taxon>Reticulibacteraceae</taxon>
        <taxon>Reticulibacter</taxon>
    </lineage>
</organism>
<gene>
    <name evidence="1" type="ORF">KSF_057190</name>
</gene>
<dbReference type="AlphaFoldDB" id="A0A8J3IT04"/>
<dbReference type="Proteomes" id="UP000597444">
    <property type="component" value="Unassembled WGS sequence"/>
</dbReference>
<evidence type="ECO:0000313" key="1">
    <source>
        <dbReference type="EMBL" id="GHO95671.1"/>
    </source>
</evidence>
<dbReference type="EMBL" id="BNJK01000001">
    <property type="protein sequence ID" value="GHO95671.1"/>
    <property type="molecule type" value="Genomic_DNA"/>
</dbReference>
<sequence>MRVGFKAFEIGDRVRIVENGFGSGPAGLAGSIGVVRSVDKDRRRTEPYYIYYVEIPGEDMLIDFEYRDLELAPSDGESSSK</sequence>
<comment type="caution">
    <text evidence="1">The sequence shown here is derived from an EMBL/GenBank/DDBJ whole genome shotgun (WGS) entry which is preliminary data.</text>
</comment>
<proteinExistence type="predicted"/>
<name>A0A8J3IT04_9CHLR</name>
<evidence type="ECO:0000313" key="2">
    <source>
        <dbReference type="Proteomes" id="UP000597444"/>
    </source>
</evidence>
<protein>
    <submittedName>
        <fullName evidence="1">Uncharacterized protein</fullName>
    </submittedName>
</protein>
<reference evidence="1" key="1">
    <citation type="submission" date="2020-10" db="EMBL/GenBank/DDBJ databases">
        <title>Taxonomic study of unclassified bacteria belonging to the class Ktedonobacteria.</title>
        <authorList>
            <person name="Yabe S."/>
            <person name="Wang C.M."/>
            <person name="Zheng Y."/>
            <person name="Sakai Y."/>
            <person name="Cavaletti L."/>
            <person name="Monciardini P."/>
            <person name="Donadio S."/>
        </authorList>
    </citation>
    <scope>NUCLEOTIDE SEQUENCE</scope>
    <source>
        <strain evidence="1">ID150040</strain>
    </source>
</reference>
<keyword evidence="2" id="KW-1185">Reference proteome</keyword>
<accession>A0A8J3IT04</accession>